<comment type="similarity">
    <text evidence="3">Belongs to the glycosyl hydrolase 130 family.</text>
</comment>
<evidence type="ECO:0000256" key="3">
    <source>
        <dbReference type="ARBA" id="ARBA00024356"/>
    </source>
</evidence>
<dbReference type="EMBL" id="QFNF01000001">
    <property type="protein sequence ID" value="PZO81102.1"/>
    <property type="molecule type" value="Genomic_DNA"/>
</dbReference>
<dbReference type="InterPro" id="IPR023296">
    <property type="entry name" value="Glyco_hydro_beta-prop_sf"/>
</dbReference>
<dbReference type="Proteomes" id="UP000248614">
    <property type="component" value="Unassembled WGS sequence"/>
</dbReference>
<dbReference type="PANTHER" id="PTHR34106">
    <property type="entry name" value="GLYCOSIDASE"/>
    <property type="match status" value="1"/>
</dbReference>
<dbReference type="CDD" id="cd18612">
    <property type="entry name" value="GH130_Lin0857-like"/>
    <property type="match status" value="1"/>
</dbReference>
<dbReference type="InterPro" id="IPR007184">
    <property type="entry name" value="Mannoside_phosphorylase"/>
</dbReference>
<evidence type="ECO:0000256" key="2">
    <source>
        <dbReference type="ARBA" id="ARBA00022679"/>
    </source>
</evidence>
<sequence>MLQRSPRNPIVTPETVRPSRPDWQVDGTFNAGVARFGAETILLVRVAESVAGRAEGEVRVPLLEEAGGAWTCTTRGFRSDDPAYDFSDPRMVRSRADPRDVFLTSLSHLRLARSRDGETFVVDDTPFLFPANRSERFGCEDARITAIEGRWYINYTAVSDLGIATALAVTDDFVNVRRLGIIHAPDNRDVCLFPRRIDGRYWCLHRPAPLHLGRPEIWIAQSPDLLHWGDHRHLAGHVPGGWEDNKIGGGAQMIETDRGWLQIYHGVDAGQRYRLGALLLDLDDPRIVRARLAQPLAEPVEPYERSGFFDNVVFSCGALVEGETLRVYYGAADRVMALGTVALPDLWQAMGV</sequence>
<keyword evidence="4" id="KW-0378">Hydrolase</keyword>
<dbReference type="GO" id="GO:0016757">
    <property type="term" value="F:glycosyltransferase activity"/>
    <property type="evidence" value="ECO:0007669"/>
    <property type="project" value="UniProtKB-KW"/>
</dbReference>
<proteinExistence type="inferred from homology"/>
<dbReference type="AlphaFoldDB" id="A0A2W4ZK88"/>
<evidence type="ECO:0000313" key="4">
    <source>
        <dbReference type="EMBL" id="PZO81102.1"/>
    </source>
</evidence>
<keyword evidence="4" id="KW-0326">Glycosidase</keyword>
<dbReference type="Pfam" id="PF04041">
    <property type="entry name" value="Glyco_hydro_130"/>
    <property type="match status" value="1"/>
</dbReference>
<dbReference type="SUPFAM" id="SSF75005">
    <property type="entry name" value="Arabinanase/levansucrase/invertase"/>
    <property type="match status" value="1"/>
</dbReference>
<evidence type="ECO:0000256" key="1">
    <source>
        <dbReference type="ARBA" id="ARBA00022676"/>
    </source>
</evidence>
<comment type="caution">
    <text evidence="4">The sequence shown here is derived from an EMBL/GenBank/DDBJ whole genome shotgun (WGS) entry which is preliminary data.</text>
</comment>
<dbReference type="PIRSF" id="PIRSF016202">
    <property type="entry name" value="PH1107"/>
    <property type="match status" value="1"/>
</dbReference>
<protein>
    <submittedName>
        <fullName evidence="4">Glycosidase</fullName>
    </submittedName>
</protein>
<dbReference type="PANTHER" id="PTHR34106:SF5">
    <property type="entry name" value="GLYCOSIDASE"/>
    <property type="match status" value="1"/>
</dbReference>
<dbReference type="GO" id="GO:0016798">
    <property type="term" value="F:hydrolase activity, acting on glycosyl bonds"/>
    <property type="evidence" value="ECO:0007669"/>
    <property type="project" value="UniProtKB-KW"/>
</dbReference>
<reference evidence="4 5" key="1">
    <citation type="submission" date="2017-08" db="EMBL/GenBank/DDBJ databases">
        <title>Infants hospitalized years apart are colonized by the same room-sourced microbial strains.</title>
        <authorList>
            <person name="Brooks B."/>
            <person name="Olm M.R."/>
            <person name="Firek B.A."/>
            <person name="Baker R."/>
            <person name="Thomas B.C."/>
            <person name="Morowitz M.J."/>
            <person name="Banfield J.F."/>
        </authorList>
    </citation>
    <scope>NUCLEOTIDE SEQUENCE [LARGE SCALE GENOMIC DNA]</scope>
    <source>
        <strain evidence="4">S2_018_000_R3_110</strain>
    </source>
</reference>
<dbReference type="Gene3D" id="2.115.10.20">
    <property type="entry name" value="Glycosyl hydrolase domain, family 43"/>
    <property type="match status" value="1"/>
</dbReference>
<name>A0A2W4ZK88_9SPHN</name>
<keyword evidence="1" id="KW-0328">Glycosyltransferase</keyword>
<accession>A0A2W4ZK88</accession>
<gene>
    <name evidence="4" type="ORF">DI632_00565</name>
</gene>
<organism evidence="4 5">
    <name type="scientific">Sphingomonas hengshuiensis</name>
    <dbReference type="NCBI Taxonomy" id="1609977"/>
    <lineage>
        <taxon>Bacteria</taxon>
        <taxon>Pseudomonadati</taxon>
        <taxon>Pseudomonadota</taxon>
        <taxon>Alphaproteobacteria</taxon>
        <taxon>Sphingomonadales</taxon>
        <taxon>Sphingomonadaceae</taxon>
        <taxon>Sphingomonas</taxon>
    </lineage>
</organism>
<evidence type="ECO:0000313" key="5">
    <source>
        <dbReference type="Proteomes" id="UP000248614"/>
    </source>
</evidence>
<keyword evidence="2" id="KW-0808">Transferase</keyword>